<comment type="caution">
    <text evidence="2">The sequence shown here is derived from an EMBL/GenBank/DDBJ whole genome shotgun (WGS) entry which is preliminary data.</text>
</comment>
<evidence type="ECO:0000313" key="2">
    <source>
        <dbReference type="EMBL" id="KKK92582.1"/>
    </source>
</evidence>
<dbReference type="EMBL" id="LAZR01048150">
    <property type="protein sequence ID" value="KKK92582.1"/>
    <property type="molecule type" value="Genomic_DNA"/>
</dbReference>
<dbReference type="AlphaFoldDB" id="A0A0F8ZFL8"/>
<evidence type="ECO:0000256" key="1">
    <source>
        <dbReference type="SAM" id="Coils"/>
    </source>
</evidence>
<feature type="coiled-coil region" evidence="1">
    <location>
        <begin position="25"/>
        <end position="52"/>
    </location>
</feature>
<accession>A0A0F8ZFL8</accession>
<organism evidence="2">
    <name type="scientific">marine sediment metagenome</name>
    <dbReference type="NCBI Taxonomy" id="412755"/>
    <lineage>
        <taxon>unclassified sequences</taxon>
        <taxon>metagenomes</taxon>
        <taxon>ecological metagenomes</taxon>
    </lineage>
</organism>
<proteinExistence type="predicted"/>
<gene>
    <name evidence="2" type="ORF">LCGC14_2701500</name>
</gene>
<protein>
    <submittedName>
        <fullName evidence="2">Uncharacterized protein</fullName>
    </submittedName>
</protein>
<keyword evidence="1" id="KW-0175">Coiled coil</keyword>
<reference evidence="2" key="1">
    <citation type="journal article" date="2015" name="Nature">
        <title>Complex archaea that bridge the gap between prokaryotes and eukaryotes.</title>
        <authorList>
            <person name="Spang A."/>
            <person name="Saw J.H."/>
            <person name="Jorgensen S.L."/>
            <person name="Zaremba-Niedzwiedzka K."/>
            <person name="Martijn J."/>
            <person name="Lind A.E."/>
            <person name="van Eijk R."/>
            <person name="Schleper C."/>
            <person name="Guy L."/>
            <person name="Ettema T.J."/>
        </authorList>
    </citation>
    <scope>NUCLEOTIDE SEQUENCE</scope>
</reference>
<name>A0A0F8ZFL8_9ZZZZ</name>
<sequence>MPIYEPQIGDIEYAVKIGYKGSYKYICLENRIKLLEQKVLNLEIQNTLLRERGENGSNL</sequence>